<dbReference type="GO" id="GO:0006865">
    <property type="term" value="P:amino acid transport"/>
    <property type="evidence" value="ECO:0007669"/>
    <property type="project" value="TreeGrafter"/>
</dbReference>
<proteinExistence type="inferred from homology"/>
<keyword evidence="5 8" id="KW-0812">Transmembrane</keyword>
<keyword evidence="7 8" id="KW-0472">Membrane</keyword>
<reference evidence="10 11" key="1">
    <citation type="submission" date="2018-06" db="EMBL/GenBank/DDBJ databases">
        <title>Genomic Encyclopedia of Type Strains, Phase IV (KMG-IV): sequencing the most valuable type-strain genomes for metagenomic binning, comparative biology and taxonomic classification.</title>
        <authorList>
            <person name="Goeker M."/>
        </authorList>
    </citation>
    <scope>NUCLEOTIDE SEQUENCE [LARGE SCALE GENOMIC DNA]</scope>
    <source>
        <strain evidence="10 11">DSM 26720</strain>
    </source>
</reference>
<dbReference type="GO" id="GO:0022857">
    <property type="term" value="F:transmembrane transporter activity"/>
    <property type="evidence" value="ECO:0007669"/>
    <property type="project" value="InterPro"/>
</dbReference>
<dbReference type="PANTHER" id="PTHR30614:SF34">
    <property type="entry name" value="BLR6398 PROTEIN"/>
    <property type="match status" value="1"/>
</dbReference>
<dbReference type="Pfam" id="PF00528">
    <property type="entry name" value="BPD_transp_1"/>
    <property type="match status" value="1"/>
</dbReference>
<name>A0A364JTG6_9HYPH</name>
<evidence type="ECO:0000256" key="1">
    <source>
        <dbReference type="ARBA" id="ARBA00004429"/>
    </source>
</evidence>
<dbReference type="PANTHER" id="PTHR30614">
    <property type="entry name" value="MEMBRANE COMPONENT OF AMINO ACID ABC TRANSPORTER"/>
    <property type="match status" value="1"/>
</dbReference>
<dbReference type="GO" id="GO:0043190">
    <property type="term" value="C:ATP-binding cassette (ABC) transporter complex"/>
    <property type="evidence" value="ECO:0007669"/>
    <property type="project" value="InterPro"/>
</dbReference>
<dbReference type="InterPro" id="IPR010065">
    <property type="entry name" value="AA_ABC_transptr_permease_3TM"/>
</dbReference>
<dbReference type="SUPFAM" id="SSF161098">
    <property type="entry name" value="MetI-like"/>
    <property type="match status" value="1"/>
</dbReference>
<evidence type="ECO:0000313" key="11">
    <source>
        <dbReference type="Proteomes" id="UP000249453"/>
    </source>
</evidence>
<dbReference type="RefSeq" id="WP_111576025.1">
    <property type="nucleotide sequence ID" value="NZ_JBHEEY010000014.1"/>
</dbReference>
<evidence type="ECO:0000256" key="7">
    <source>
        <dbReference type="ARBA" id="ARBA00023136"/>
    </source>
</evidence>
<protein>
    <submittedName>
        <fullName evidence="10">Amino acid ABC transporter membrane protein 2 (PAAT family)</fullName>
    </submittedName>
</protein>
<sequence length="216" mass="23710">MRPFGTIDFISFATAFQYTVLLVILALIFGGPLALLFAMMRVSRFAPLRWLSAILLQLMQGIPLLALLMFVYFGLPVFLGIRLPPLLAVTAAFTLYTAVFLGEIWRGGIEAVKKTQWEAGACLGLSSWHQFRYIIAPQALKIALPASVGFLVQLIKGTSLAAVVGFIELTRAGQLSAAATLEPLRVYLIIAAIYFAICTPLTLWSHKLETRLHGAR</sequence>
<dbReference type="Proteomes" id="UP000249453">
    <property type="component" value="Unassembled WGS sequence"/>
</dbReference>
<feature type="transmembrane region" description="Helical" evidence="8">
    <location>
        <begin position="50"/>
        <end position="73"/>
    </location>
</feature>
<feature type="transmembrane region" description="Helical" evidence="8">
    <location>
        <begin position="15"/>
        <end position="38"/>
    </location>
</feature>
<evidence type="ECO:0000313" key="10">
    <source>
        <dbReference type="EMBL" id="RAK26592.1"/>
    </source>
</evidence>
<gene>
    <name evidence="10" type="ORF">C7374_11342</name>
</gene>
<keyword evidence="3 8" id="KW-0813">Transport</keyword>
<dbReference type="CDD" id="cd06261">
    <property type="entry name" value="TM_PBP2"/>
    <property type="match status" value="1"/>
</dbReference>
<dbReference type="InterPro" id="IPR043429">
    <property type="entry name" value="ArtM/GltK/GlnP/TcyL/YhdX-like"/>
</dbReference>
<evidence type="ECO:0000256" key="5">
    <source>
        <dbReference type="ARBA" id="ARBA00022692"/>
    </source>
</evidence>
<comment type="subcellular location">
    <subcellularLocation>
        <location evidence="1">Cell inner membrane</location>
        <topology evidence="1">Multi-pass membrane protein</topology>
    </subcellularLocation>
    <subcellularLocation>
        <location evidence="8">Cell membrane</location>
        <topology evidence="8">Multi-pass membrane protein</topology>
    </subcellularLocation>
</comment>
<feature type="transmembrane region" description="Helical" evidence="8">
    <location>
        <begin position="187"/>
        <end position="206"/>
    </location>
</feature>
<keyword evidence="11" id="KW-1185">Reference proteome</keyword>
<dbReference type="AlphaFoldDB" id="A0A364JTG6"/>
<feature type="transmembrane region" description="Helical" evidence="8">
    <location>
        <begin position="142"/>
        <end position="167"/>
    </location>
</feature>
<accession>A0A364JTG6</accession>
<dbReference type="InterPro" id="IPR000515">
    <property type="entry name" value="MetI-like"/>
</dbReference>
<feature type="transmembrane region" description="Helical" evidence="8">
    <location>
        <begin position="85"/>
        <end position="105"/>
    </location>
</feature>
<dbReference type="OrthoDB" id="7255919at2"/>
<dbReference type="NCBIfam" id="TIGR01726">
    <property type="entry name" value="HEQRo_perm_3TM"/>
    <property type="match status" value="1"/>
</dbReference>
<evidence type="ECO:0000256" key="8">
    <source>
        <dbReference type="RuleBase" id="RU363032"/>
    </source>
</evidence>
<evidence type="ECO:0000256" key="2">
    <source>
        <dbReference type="ARBA" id="ARBA00010072"/>
    </source>
</evidence>
<evidence type="ECO:0000259" key="9">
    <source>
        <dbReference type="PROSITE" id="PS50928"/>
    </source>
</evidence>
<keyword evidence="6 8" id="KW-1133">Transmembrane helix</keyword>
<dbReference type="InterPro" id="IPR035906">
    <property type="entry name" value="MetI-like_sf"/>
</dbReference>
<dbReference type="PROSITE" id="PS50928">
    <property type="entry name" value="ABC_TM1"/>
    <property type="match status" value="1"/>
</dbReference>
<comment type="caution">
    <text evidence="10">The sequence shown here is derived from an EMBL/GenBank/DDBJ whole genome shotgun (WGS) entry which is preliminary data.</text>
</comment>
<evidence type="ECO:0000256" key="3">
    <source>
        <dbReference type="ARBA" id="ARBA00022448"/>
    </source>
</evidence>
<evidence type="ECO:0000256" key="4">
    <source>
        <dbReference type="ARBA" id="ARBA00022475"/>
    </source>
</evidence>
<organism evidence="10 11">
    <name type="scientific">Falsochrobactrum ovis</name>
    <dbReference type="NCBI Taxonomy" id="1293442"/>
    <lineage>
        <taxon>Bacteria</taxon>
        <taxon>Pseudomonadati</taxon>
        <taxon>Pseudomonadota</taxon>
        <taxon>Alphaproteobacteria</taxon>
        <taxon>Hyphomicrobiales</taxon>
        <taxon>Brucellaceae</taxon>
        <taxon>Falsochrobactrum</taxon>
    </lineage>
</organism>
<evidence type="ECO:0000256" key="6">
    <source>
        <dbReference type="ARBA" id="ARBA00022989"/>
    </source>
</evidence>
<comment type="similarity">
    <text evidence="2">Belongs to the binding-protein-dependent transport system permease family. HisMQ subfamily.</text>
</comment>
<feature type="domain" description="ABC transmembrane type-1" evidence="9">
    <location>
        <begin position="12"/>
        <end position="205"/>
    </location>
</feature>
<keyword evidence="4" id="KW-1003">Cell membrane</keyword>
<dbReference type="Gene3D" id="1.10.3720.10">
    <property type="entry name" value="MetI-like"/>
    <property type="match status" value="1"/>
</dbReference>
<dbReference type="EMBL" id="QLMK01000013">
    <property type="protein sequence ID" value="RAK26592.1"/>
    <property type="molecule type" value="Genomic_DNA"/>
</dbReference>